<proteinExistence type="predicted"/>
<organism>
    <name type="scientific">Branchiostoma floridae</name>
    <name type="common">Florida lancelet</name>
    <name type="synonym">Amphioxus</name>
    <dbReference type="NCBI Taxonomy" id="7739"/>
    <lineage>
        <taxon>Eukaryota</taxon>
        <taxon>Metazoa</taxon>
        <taxon>Chordata</taxon>
        <taxon>Cephalochordata</taxon>
        <taxon>Leptocardii</taxon>
        <taxon>Amphioxiformes</taxon>
        <taxon>Branchiostomatidae</taxon>
        <taxon>Branchiostoma</taxon>
    </lineage>
</organism>
<accession>C3Z202</accession>
<sequence length="171" mass="18295">MSVARPHRPGAEDPASEALCAPEAVITGVHLPRAMTSSWPGEPQKGYDVIVALRTAEGIIATYAQKETSFPQTMVPIPSALARGMAGDPWRAHISSPLLRALKKPWVPLECIAPGLFTPIFFIPSKCRQTLAPRHVRRPSASTCCFSMTASGMKVSAWAASTITGCSFPIP</sequence>
<dbReference type="AlphaFoldDB" id="C3Z202"/>
<name>C3Z202_BRAFL</name>
<gene>
    <name evidence="1" type="ORF">BRAFLDRAFT_78935</name>
</gene>
<evidence type="ECO:0000313" key="1">
    <source>
        <dbReference type="EMBL" id="EEN53519.1"/>
    </source>
</evidence>
<protein>
    <submittedName>
        <fullName evidence="1">Uncharacterized protein</fullName>
    </submittedName>
</protein>
<dbReference type="InParanoid" id="C3Z202"/>
<dbReference type="EMBL" id="GG666573">
    <property type="protein sequence ID" value="EEN53519.1"/>
    <property type="molecule type" value="Genomic_DNA"/>
</dbReference>
<reference evidence="1" key="1">
    <citation type="journal article" date="2008" name="Nature">
        <title>The amphioxus genome and the evolution of the chordate karyotype.</title>
        <authorList>
            <consortium name="US DOE Joint Genome Institute (JGI-PGF)"/>
            <person name="Putnam N.H."/>
            <person name="Butts T."/>
            <person name="Ferrier D.E.K."/>
            <person name="Furlong R.F."/>
            <person name="Hellsten U."/>
            <person name="Kawashima T."/>
            <person name="Robinson-Rechavi M."/>
            <person name="Shoguchi E."/>
            <person name="Terry A."/>
            <person name="Yu J.-K."/>
            <person name="Benito-Gutierrez E.L."/>
            <person name="Dubchak I."/>
            <person name="Garcia-Fernandez J."/>
            <person name="Gibson-Brown J.J."/>
            <person name="Grigoriev I.V."/>
            <person name="Horton A.C."/>
            <person name="de Jong P.J."/>
            <person name="Jurka J."/>
            <person name="Kapitonov V.V."/>
            <person name="Kohara Y."/>
            <person name="Kuroki Y."/>
            <person name="Lindquist E."/>
            <person name="Lucas S."/>
            <person name="Osoegawa K."/>
            <person name="Pennacchio L.A."/>
            <person name="Salamov A.A."/>
            <person name="Satou Y."/>
            <person name="Sauka-Spengler T."/>
            <person name="Schmutz J."/>
            <person name="Shin-I T."/>
            <person name="Toyoda A."/>
            <person name="Bronner-Fraser M."/>
            <person name="Fujiyama A."/>
            <person name="Holland L.Z."/>
            <person name="Holland P.W.H."/>
            <person name="Satoh N."/>
            <person name="Rokhsar D.S."/>
        </authorList>
    </citation>
    <scope>NUCLEOTIDE SEQUENCE [LARGE SCALE GENOMIC DNA]</scope>
    <source>
        <strain evidence="1">S238N-H82</strain>
        <tissue evidence="1">Testes</tissue>
    </source>
</reference>